<dbReference type="InterPro" id="IPR036291">
    <property type="entry name" value="NAD(P)-bd_dom_sf"/>
</dbReference>
<dbReference type="Gene3D" id="3.90.25.10">
    <property type="entry name" value="UDP-galactose 4-epimerase, domain 1"/>
    <property type="match status" value="1"/>
</dbReference>
<dbReference type="SUPFAM" id="SSF51735">
    <property type="entry name" value="NAD(P)-binding Rossmann-fold domains"/>
    <property type="match status" value="1"/>
</dbReference>
<dbReference type="AlphaFoldDB" id="A0A1H9M1G2"/>
<dbReference type="RefSeq" id="WP_089986748.1">
    <property type="nucleotide sequence ID" value="NZ_FMVP01000011.1"/>
</dbReference>
<feature type="domain" description="NAD(P)-binding" evidence="9">
    <location>
        <begin position="4"/>
        <end position="331"/>
    </location>
</feature>
<dbReference type="Pfam" id="PF16363">
    <property type="entry name" value="GDP_Man_Dehyd"/>
    <property type="match status" value="1"/>
</dbReference>
<dbReference type="GO" id="GO:0009225">
    <property type="term" value="P:nucleotide-sugar metabolic process"/>
    <property type="evidence" value="ECO:0007669"/>
    <property type="project" value="InterPro"/>
</dbReference>
<dbReference type="FunFam" id="3.40.50.720:FF:000304">
    <property type="entry name" value="UDP-glucose 4,6-dehydratase"/>
    <property type="match status" value="1"/>
</dbReference>
<evidence type="ECO:0000256" key="7">
    <source>
        <dbReference type="ARBA" id="ARBA00023239"/>
    </source>
</evidence>
<dbReference type="InterPro" id="IPR005888">
    <property type="entry name" value="dTDP_Gluc_deHydtase"/>
</dbReference>
<dbReference type="InterPro" id="IPR016040">
    <property type="entry name" value="NAD(P)-bd_dom"/>
</dbReference>
<evidence type="ECO:0000256" key="3">
    <source>
        <dbReference type="ARBA" id="ARBA00008178"/>
    </source>
</evidence>
<name>A0A1H9M1G2_9BACI</name>
<reference evidence="10 11" key="1">
    <citation type="submission" date="2016-10" db="EMBL/GenBank/DDBJ databases">
        <authorList>
            <person name="Varghese N."/>
            <person name="Submissions S."/>
        </authorList>
    </citation>
    <scope>NUCLEOTIDE SEQUENCE [LARGE SCALE GENOMIC DNA]</scope>
    <source>
        <strain evidence="10 11">TC-13</strain>
    </source>
</reference>
<comment type="similarity">
    <text evidence="3 8">Belongs to the NAD(P)-dependent epimerase/dehydratase family. dTDP-glucose dehydratase subfamily.</text>
</comment>
<dbReference type="PANTHER" id="PTHR43000">
    <property type="entry name" value="DTDP-D-GLUCOSE 4,6-DEHYDRATASE-RELATED"/>
    <property type="match status" value="1"/>
</dbReference>
<keyword evidence="7 8" id="KW-0456">Lyase</keyword>
<dbReference type="EC" id="4.2.1.46" evidence="4 8"/>
<evidence type="ECO:0000313" key="10">
    <source>
        <dbReference type="EMBL" id="SER17484.1"/>
    </source>
</evidence>
<dbReference type="GO" id="GO:0008460">
    <property type="term" value="F:dTDP-glucose 4,6-dehydratase activity"/>
    <property type="evidence" value="ECO:0007669"/>
    <property type="project" value="UniProtKB-EC"/>
</dbReference>
<evidence type="ECO:0000259" key="9">
    <source>
        <dbReference type="Pfam" id="PF16363"/>
    </source>
</evidence>
<evidence type="ECO:0000256" key="8">
    <source>
        <dbReference type="RuleBase" id="RU004473"/>
    </source>
</evidence>
<dbReference type="NCBIfam" id="TIGR01181">
    <property type="entry name" value="dTDP_gluc_dehyt"/>
    <property type="match status" value="1"/>
</dbReference>
<comment type="cofactor">
    <cofactor evidence="2 8">
        <name>NAD(+)</name>
        <dbReference type="ChEBI" id="CHEBI:57540"/>
    </cofactor>
</comment>
<dbReference type="EMBL" id="FOEL01000011">
    <property type="protein sequence ID" value="SER17484.1"/>
    <property type="molecule type" value="Genomic_DNA"/>
</dbReference>
<evidence type="ECO:0000313" key="11">
    <source>
        <dbReference type="Proteomes" id="UP000199410"/>
    </source>
</evidence>
<comment type="catalytic activity">
    <reaction evidence="1 8">
        <text>dTDP-alpha-D-glucose = dTDP-4-dehydro-6-deoxy-alpha-D-glucose + H2O</text>
        <dbReference type="Rhea" id="RHEA:17221"/>
        <dbReference type="ChEBI" id="CHEBI:15377"/>
        <dbReference type="ChEBI" id="CHEBI:57477"/>
        <dbReference type="ChEBI" id="CHEBI:57649"/>
        <dbReference type="EC" id="4.2.1.46"/>
    </reaction>
</comment>
<dbReference type="Gene3D" id="3.40.50.720">
    <property type="entry name" value="NAD(P)-binding Rossmann-like Domain"/>
    <property type="match status" value="1"/>
</dbReference>
<proteinExistence type="inferred from homology"/>
<evidence type="ECO:0000256" key="4">
    <source>
        <dbReference type="ARBA" id="ARBA00011990"/>
    </source>
</evidence>
<sequence>MKLLVTGGAGFIGSNFIEFMLEKYKEVFIVNLDKLTYAGDVNNLLSIKGNENYKFVIGDICNRDLVESLFNEYRFDGVIHFAAESHVDNSIEKPDTFIQTNINGTFTLLDVARKTWMDAPFIYKKTYSHCRFLHISTDEVYGTLGDEGYFSEKTPYSPNSPYSASKAASDMLVRSYYHTYGMNVVTTNCSNNYGPKQHIEKLIPKIINNAVSLKKIPIYGAGQNIRDWLFVRDHCEAIDKVFRNGESGETYLIGGNNEKTNLEVVNTICEILDQKFKDKLKNSTYSSFKELITFVEDRAGHDYRYAIDYKKIRDTLDWYPKTSFYNGLKQTILYYV</sequence>
<evidence type="ECO:0000256" key="5">
    <source>
        <dbReference type="ARBA" id="ARBA00016977"/>
    </source>
</evidence>
<evidence type="ECO:0000256" key="1">
    <source>
        <dbReference type="ARBA" id="ARBA00001539"/>
    </source>
</evidence>
<dbReference type="CDD" id="cd05246">
    <property type="entry name" value="dTDP_GD_SDR_e"/>
    <property type="match status" value="1"/>
</dbReference>
<organism evidence="10 11">
    <name type="scientific">Lysinibacillus fusiformis</name>
    <dbReference type="NCBI Taxonomy" id="28031"/>
    <lineage>
        <taxon>Bacteria</taxon>
        <taxon>Bacillati</taxon>
        <taxon>Bacillota</taxon>
        <taxon>Bacilli</taxon>
        <taxon>Bacillales</taxon>
        <taxon>Bacillaceae</taxon>
        <taxon>Lysinibacillus</taxon>
    </lineage>
</organism>
<dbReference type="Proteomes" id="UP000199410">
    <property type="component" value="Unassembled WGS sequence"/>
</dbReference>
<gene>
    <name evidence="10" type="ORF">SAMN02787113_03173</name>
</gene>
<accession>A0A1H9M1G2</accession>
<keyword evidence="6" id="KW-0520">NAD</keyword>
<protein>
    <recommendedName>
        <fullName evidence="5 8">dTDP-glucose 4,6-dehydratase</fullName>
        <ecNumber evidence="4 8">4.2.1.46</ecNumber>
    </recommendedName>
</protein>
<evidence type="ECO:0000256" key="2">
    <source>
        <dbReference type="ARBA" id="ARBA00001911"/>
    </source>
</evidence>
<comment type="caution">
    <text evidence="10">The sequence shown here is derived from an EMBL/GenBank/DDBJ whole genome shotgun (WGS) entry which is preliminary data.</text>
</comment>
<evidence type="ECO:0000256" key="6">
    <source>
        <dbReference type="ARBA" id="ARBA00023027"/>
    </source>
</evidence>